<gene>
    <name evidence="1" type="ORF">HMPREF0454_04429</name>
</gene>
<protein>
    <submittedName>
        <fullName evidence="1">Uncharacterized protein</fullName>
    </submittedName>
</protein>
<name>G9YCV1_HAFAL</name>
<dbReference type="HOGENOM" id="CLU_3153446_0_0_6"/>
<organism evidence="1 2">
    <name type="scientific">Hafnia alvei ATCC 51873</name>
    <dbReference type="NCBI Taxonomy" id="1002364"/>
    <lineage>
        <taxon>Bacteria</taxon>
        <taxon>Pseudomonadati</taxon>
        <taxon>Pseudomonadota</taxon>
        <taxon>Gammaproteobacteria</taxon>
        <taxon>Enterobacterales</taxon>
        <taxon>Hafniaceae</taxon>
        <taxon>Hafnia</taxon>
    </lineage>
</organism>
<reference evidence="1 2" key="1">
    <citation type="submission" date="2011-08" db="EMBL/GenBank/DDBJ databases">
        <authorList>
            <person name="Weinstock G."/>
            <person name="Sodergren E."/>
            <person name="Clifton S."/>
            <person name="Fulton L."/>
            <person name="Fulton B."/>
            <person name="Courtney L."/>
            <person name="Fronick C."/>
            <person name="Harrison M."/>
            <person name="Strong C."/>
            <person name="Farmer C."/>
            <person name="Delahaunty K."/>
            <person name="Markovic C."/>
            <person name="Hall O."/>
            <person name="Minx P."/>
            <person name="Tomlinson C."/>
            <person name="Mitreva M."/>
            <person name="Hou S."/>
            <person name="Chen J."/>
            <person name="Wollam A."/>
            <person name="Pepin K.H."/>
            <person name="Johnson M."/>
            <person name="Bhonagiri V."/>
            <person name="Zhang X."/>
            <person name="Suruliraj S."/>
            <person name="Warren W."/>
            <person name="Chinwalla A."/>
            <person name="Mardis E.R."/>
            <person name="Wilson R.K."/>
        </authorList>
    </citation>
    <scope>NUCLEOTIDE SEQUENCE [LARGE SCALE GENOMIC DNA]</scope>
    <source>
        <strain evidence="1 2">ATCC 51873</strain>
    </source>
</reference>
<dbReference type="AlphaFoldDB" id="G9YCV1"/>
<evidence type="ECO:0000313" key="2">
    <source>
        <dbReference type="Proteomes" id="UP000005959"/>
    </source>
</evidence>
<dbReference type="Proteomes" id="UP000005959">
    <property type="component" value="Unassembled WGS sequence"/>
</dbReference>
<dbReference type="EMBL" id="AGCI01000105">
    <property type="protein sequence ID" value="EHM38309.1"/>
    <property type="molecule type" value="Genomic_DNA"/>
</dbReference>
<evidence type="ECO:0000313" key="1">
    <source>
        <dbReference type="EMBL" id="EHM38309.1"/>
    </source>
</evidence>
<comment type="caution">
    <text evidence="1">The sequence shown here is derived from an EMBL/GenBank/DDBJ whole genome shotgun (WGS) entry which is preliminary data.</text>
</comment>
<accession>G9YCV1</accession>
<proteinExistence type="predicted"/>
<sequence length="48" mass="5433">MRRASQGDLSKICDQLHFHLCCIAKTGIALAFMRRCPPRQVFTLAVID</sequence>